<evidence type="ECO:0000256" key="5">
    <source>
        <dbReference type="ARBA" id="ARBA00022692"/>
    </source>
</evidence>
<dbReference type="AlphaFoldDB" id="A0A1W6LA45"/>
<evidence type="ECO:0000256" key="11">
    <source>
        <dbReference type="RuleBase" id="RU003357"/>
    </source>
</evidence>
<dbReference type="GO" id="GO:0038023">
    <property type="term" value="F:signaling receptor activity"/>
    <property type="evidence" value="ECO:0007669"/>
    <property type="project" value="InterPro"/>
</dbReference>
<proteinExistence type="inferred from homology"/>
<dbReference type="Proteomes" id="UP000193427">
    <property type="component" value="Chromosome"/>
</dbReference>
<keyword evidence="8" id="KW-0675">Receptor</keyword>
<dbReference type="Gene3D" id="2.40.170.20">
    <property type="entry name" value="TonB-dependent receptor, beta-barrel domain"/>
    <property type="match status" value="1"/>
</dbReference>
<dbReference type="NCBIfam" id="TIGR01783">
    <property type="entry name" value="TonB-siderophor"/>
    <property type="match status" value="1"/>
</dbReference>
<keyword evidence="3 10" id="KW-0813">Transport</keyword>
<dbReference type="InterPro" id="IPR036942">
    <property type="entry name" value="Beta-barrel_TonB_sf"/>
</dbReference>
<comment type="similarity">
    <text evidence="2 10 11">Belongs to the TonB-dependent receptor family.</text>
</comment>
<sequence length="711" mass="77792">MKQRTFVLRRTPLSHALVCSALLLPPFASAQAPAADTPQLSPVLVTDRASSKGLVADEAAGTKTDLPLRELPQSVRVVTPQAIEDLGATRLDDVLDQVSGVSRQNNFGGLWDNIAIRGMPGHDNTGMATLFNGLSANRGYNAPRDLAAVESIEFLKGTAAALYGSSEPGGTLNIVSKRPRRTAANDLELKAGSFGFRRGAFDSTGPVDEQLSYRLNVAYEERDGFRDFVESRREIAAPAITWKLGPDTVLDYRGEFIRQSVPLDRGVVAVGDRPDALPRERFLGEPGDGDITLVNERHQLMLSHEWSPAWRSRFGLSYLDTSLHGYTTQATGSPTTTGVQTRQYYFRDYNSEDTALQAELQGSVATGPVEHELLFGVETFRYRMDSIALSGSPIPIDVFDPVYGQPRPALGLNTSTLERQRNTAFYVQDAVKLAPDWRLVAGLRFDRFDQSLDNRRTGRTVAQQPTATSPRIGFSWVPDDRWTVYANAGRSFRPNTADSAGNTFDPEEGVATEAGTKWENAARSVAASLAVFEIRKRNVLTPDPADPTRSIAAGKVRSRGIEFDLAGQLTAHWRLSANLAYTDVAVTEDERLAVGSPLRNVPRITGSAMAVYEDTLPNGQDWSLGAGVTHVGQRLGEVYTQAEADAGRAPFQLPAYTTARLSARWSVTPSTRLVADVDNLFDTTYYASSYSRLWVMPGTPRTISLGLHTRF</sequence>
<dbReference type="InterPro" id="IPR010105">
    <property type="entry name" value="TonB_sidphr_rcpt"/>
</dbReference>
<evidence type="ECO:0000256" key="6">
    <source>
        <dbReference type="ARBA" id="ARBA00023077"/>
    </source>
</evidence>
<dbReference type="GO" id="GO:0009279">
    <property type="term" value="C:cell outer membrane"/>
    <property type="evidence" value="ECO:0007669"/>
    <property type="project" value="UniProtKB-SubCell"/>
</dbReference>
<dbReference type="RefSeq" id="WP_085751457.1">
    <property type="nucleotide sequence ID" value="NZ_BSPR01000004.1"/>
</dbReference>
<dbReference type="PANTHER" id="PTHR32552:SF90">
    <property type="entry name" value="METAL-PSEUDOPALINE RECEPTOR CNTO"/>
    <property type="match status" value="1"/>
</dbReference>
<dbReference type="PROSITE" id="PS52016">
    <property type="entry name" value="TONB_DEPENDENT_REC_3"/>
    <property type="match status" value="1"/>
</dbReference>
<evidence type="ECO:0000256" key="8">
    <source>
        <dbReference type="ARBA" id="ARBA00023170"/>
    </source>
</evidence>
<dbReference type="InterPro" id="IPR037066">
    <property type="entry name" value="Plug_dom_sf"/>
</dbReference>
<dbReference type="Pfam" id="PF00593">
    <property type="entry name" value="TonB_dep_Rec_b-barrel"/>
    <property type="match status" value="1"/>
</dbReference>
<dbReference type="OrthoDB" id="9790771at2"/>
<keyword evidence="4 10" id="KW-1134">Transmembrane beta strand</keyword>
<dbReference type="STRING" id="946333.A4W93_15410"/>
<evidence type="ECO:0000313" key="12">
    <source>
        <dbReference type="EMBL" id="ARN21169.1"/>
    </source>
</evidence>
<dbReference type="FunFam" id="2.40.170.20:FF:000005">
    <property type="entry name" value="TonB-dependent siderophore receptor"/>
    <property type="match status" value="1"/>
</dbReference>
<evidence type="ECO:0000256" key="7">
    <source>
        <dbReference type="ARBA" id="ARBA00023136"/>
    </source>
</evidence>
<organism evidence="12 13">
    <name type="scientific">Piscinibacter gummiphilus</name>
    <dbReference type="NCBI Taxonomy" id="946333"/>
    <lineage>
        <taxon>Bacteria</taxon>
        <taxon>Pseudomonadati</taxon>
        <taxon>Pseudomonadota</taxon>
        <taxon>Betaproteobacteria</taxon>
        <taxon>Burkholderiales</taxon>
        <taxon>Sphaerotilaceae</taxon>
        <taxon>Piscinibacter</taxon>
    </lineage>
</organism>
<dbReference type="Gene3D" id="2.170.130.10">
    <property type="entry name" value="TonB-dependent receptor, plug domain"/>
    <property type="match status" value="1"/>
</dbReference>
<evidence type="ECO:0000256" key="2">
    <source>
        <dbReference type="ARBA" id="ARBA00009810"/>
    </source>
</evidence>
<dbReference type="Pfam" id="PF07715">
    <property type="entry name" value="Plug"/>
    <property type="match status" value="1"/>
</dbReference>
<dbReference type="InterPro" id="IPR000531">
    <property type="entry name" value="Beta-barrel_TonB"/>
</dbReference>
<keyword evidence="7 10" id="KW-0472">Membrane</keyword>
<accession>A0A1W6LA45</accession>
<gene>
    <name evidence="12" type="ORF">A4W93_15410</name>
</gene>
<dbReference type="KEGG" id="rgu:A4W93_15410"/>
<name>A0A1W6LA45_9BURK</name>
<dbReference type="EMBL" id="CP015118">
    <property type="protein sequence ID" value="ARN21169.1"/>
    <property type="molecule type" value="Genomic_DNA"/>
</dbReference>
<evidence type="ECO:0000256" key="10">
    <source>
        <dbReference type="PROSITE-ProRule" id="PRU01360"/>
    </source>
</evidence>
<evidence type="ECO:0000256" key="9">
    <source>
        <dbReference type="ARBA" id="ARBA00023237"/>
    </source>
</evidence>
<keyword evidence="9 10" id="KW-0998">Cell outer membrane</keyword>
<dbReference type="CDD" id="cd01347">
    <property type="entry name" value="ligand_gated_channel"/>
    <property type="match status" value="1"/>
</dbReference>
<evidence type="ECO:0000256" key="1">
    <source>
        <dbReference type="ARBA" id="ARBA00004571"/>
    </source>
</evidence>
<keyword evidence="5 10" id="KW-0812">Transmembrane</keyword>
<dbReference type="GO" id="GO:0015344">
    <property type="term" value="F:siderophore uptake transmembrane transporter activity"/>
    <property type="evidence" value="ECO:0007669"/>
    <property type="project" value="TreeGrafter"/>
</dbReference>
<reference evidence="12 13" key="1">
    <citation type="submission" date="2016-04" db="EMBL/GenBank/DDBJ databases">
        <title>Complete genome sequence of natural rubber-degrading, novel Gram-negative bacterium, Rhizobacter gummiphilus strain NS21.</title>
        <authorList>
            <person name="Tabata M."/>
            <person name="Kasai D."/>
            <person name="Fukuda M."/>
        </authorList>
    </citation>
    <scope>NUCLEOTIDE SEQUENCE [LARGE SCALE GENOMIC DNA]</scope>
    <source>
        <strain evidence="12 13">NS21</strain>
    </source>
</reference>
<keyword evidence="6 11" id="KW-0798">TonB box</keyword>
<dbReference type="SUPFAM" id="SSF56935">
    <property type="entry name" value="Porins"/>
    <property type="match status" value="1"/>
</dbReference>
<protein>
    <submittedName>
        <fullName evidence="12">Uncharacterized protein</fullName>
    </submittedName>
</protein>
<comment type="subcellular location">
    <subcellularLocation>
        <location evidence="1 10">Cell outer membrane</location>
        <topology evidence="1 10">Multi-pass membrane protein</topology>
    </subcellularLocation>
</comment>
<evidence type="ECO:0000256" key="3">
    <source>
        <dbReference type="ARBA" id="ARBA00022448"/>
    </source>
</evidence>
<dbReference type="PANTHER" id="PTHR32552">
    <property type="entry name" value="FERRICHROME IRON RECEPTOR-RELATED"/>
    <property type="match status" value="1"/>
</dbReference>
<dbReference type="InterPro" id="IPR039426">
    <property type="entry name" value="TonB-dep_rcpt-like"/>
</dbReference>
<keyword evidence="13" id="KW-1185">Reference proteome</keyword>
<dbReference type="InterPro" id="IPR012910">
    <property type="entry name" value="Plug_dom"/>
</dbReference>
<evidence type="ECO:0000313" key="13">
    <source>
        <dbReference type="Proteomes" id="UP000193427"/>
    </source>
</evidence>
<evidence type="ECO:0000256" key="4">
    <source>
        <dbReference type="ARBA" id="ARBA00022452"/>
    </source>
</evidence>
<dbReference type="GO" id="GO:0015891">
    <property type="term" value="P:siderophore transport"/>
    <property type="evidence" value="ECO:0007669"/>
    <property type="project" value="InterPro"/>
</dbReference>